<name>A0A327Z248_9ACTN</name>
<reference evidence="1 2" key="1">
    <citation type="submission" date="2018-06" db="EMBL/GenBank/DDBJ databases">
        <title>Genomic Encyclopedia of Type Strains, Phase III (KMG-III): the genomes of soil and plant-associated and newly described type strains.</title>
        <authorList>
            <person name="Whitman W."/>
        </authorList>
    </citation>
    <scope>NUCLEOTIDE SEQUENCE [LARGE SCALE GENOMIC DNA]</scope>
    <source>
        <strain evidence="1 2">CGMCC 4.7090</strain>
    </source>
</reference>
<dbReference type="EMBL" id="QLMJ01000019">
    <property type="protein sequence ID" value="RAK28672.1"/>
    <property type="molecule type" value="Genomic_DNA"/>
</dbReference>
<sequence>MAAEYSGFVGSFRVFAQHGLLIFRDVRSADTHDGFDGKVPVHARPDSIYLKVRTYVDGPVSVEVFEDESDDLTLDGAVLFDGTISSEYGEFTLHDPDEWIAMKVITDNAGAARLRVSADAERSPSALRLQIWY</sequence>
<dbReference type="OrthoDB" id="5193833at2"/>
<comment type="caution">
    <text evidence="1">The sequence shown here is derived from an EMBL/GenBank/DDBJ whole genome shotgun (WGS) entry which is preliminary data.</text>
</comment>
<accession>A0A327Z248</accession>
<evidence type="ECO:0000313" key="2">
    <source>
        <dbReference type="Proteomes" id="UP000249341"/>
    </source>
</evidence>
<dbReference type="Proteomes" id="UP000249341">
    <property type="component" value="Unassembled WGS sequence"/>
</dbReference>
<gene>
    <name evidence="1" type="ORF">B0I29_1199</name>
</gene>
<proteinExistence type="predicted"/>
<evidence type="ECO:0000313" key="1">
    <source>
        <dbReference type="EMBL" id="RAK28672.1"/>
    </source>
</evidence>
<dbReference type="AlphaFoldDB" id="A0A327Z248"/>
<protein>
    <submittedName>
        <fullName evidence="1">Uncharacterized protein</fullName>
    </submittedName>
</protein>
<organism evidence="1 2">
    <name type="scientific">Actinoplanes lutulentus</name>
    <dbReference type="NCBI Taxonomy" id="1287878"/>
    <lineage>
        <taxon>Bacteria</taxon>
        <taxon>Bacillati</taxon>
        <taxon>Actinomycetota</taxon>
        <taxon>Actinomycetes</taxon>
        <taxon>Micromonosporales</taxon>
        <taxon>Micromonosporaceae</taxon>
        <taxon>Actinoplanes</taxon>
    </lineage>
</organism>
<keyword evidence="2" id="KW-1185">Reference proteome</keyword>
<dbReference type="RefSeq" id="WP_111653145.1">
    <property type="nucleotide sequence ID" value="NZ_JACHWI010000006.1"/>
</dbReference>